<proteinExistence type="predicted"/>
<dbReference type="PANTHER" id="PTHR45976">
    <property type="entry name" value="ARMADILLO SEGMENT POLARITY PROTEIN"/>
    <property type="match status" value="1"/>
</dbReference>
<feature type="compositionally biased region" description="Polar residues" evidence="2">
    <location>
        <begin position="424"/>
        <end position="438"/>
    </location>
</feature>
<sequence length="459" mass="49312">LFPLSLSLSLSSPFLLSPLPPLLLSSLLPLSSFSPFPPPQALLQAVNNASGREDIIEPAVCALRHITSRHPSADMAQNTVRQVGGIPVISAFLHQQCRWPLLKGLVGLIRNLALCPENHFHLRQQAVIPKLWNILTRAYTNSSKRGVPGGPQGLIDGVYMDEVVEVSVGALHLLARSPENRHTMRKLNTVKLFVQLLYSSNENVTRVAAGVLCELAQDIEGAALIEQENASAPLRELLNSRNEAVAAYSAAVLFCLSEEANHPHPSTISHLPHPNMPMDPQAAFLGAEDGMSHGPMISHISHNYFSAPGSNSNTGYNTPHHPVAQSGYNTPHGALGYSHPSTGYNTPHSGIASGVMTPADLDLPLDLEAFDDFPGGSGFQELPPMGSSQPPPVTAIPPTITTSQQPQQHTHHYPPQPPIQPQQMVNLQQGYGSNQSYNPPSPAVMDTSAPGGPWFDPDV</sequence>
<gene>
    <name evidence="3" type="ORF">GBAR_LOCUS26929</name>
</gene>
<evidence type="ECO:0000313" key="4">
    <source>
        <dbReference type="Proteomes" id="UP001174909"/>
    </source>
</evidence>
<dbReference type="InterPro" id="IPR016024">
    <property type="entry name" value="ARM-type_fold"/>
</dbReference>
<dbReference type="GO" id="GO:0045296">
    <property type="term" value="F:cadherin binding"/>
    <property type="evidence" value="ECO:0007669"/>
    <property type="project" value="InterPro"/>
</dbReference>
<keyword evidence="4" id="KW-1185">Reference proteome</keyword>
<dbReference type="PROSITE" id="PS50176">
    <property type="entry name" value="ARM_REPEAT"/>
    <property type="match status" value="1"/>
</dbReference>
<evidence type="ECO:0000313" key="3">
    <source>
        <dbReference type="EMBL" id="CAI8048858.1"/>
    </source>
</evidence>
<dbReference type="InterPro" id="IPR011989">
    <property type="entry name" value="ARM-like"/>
</dbReference>
<feature type="repeat" description="ARM" evidence="1">
    <location>
        <begin position="188"/>
        <end position="230"/>
    </location>
</feature>
<dbReference type="AlphaFoldDB" id="A0AA35TJS1"/>
<protein>
    <submittedName>
        <fullName evidence="3">Junction plakoglobin</fullName>
    </submittedName>
</protein>
<feature type="compositionally biased region" description="Low complexity" evidence="2">
    <location>
        <begin position="396"/>
        <end position="408"/>
    </location>
</feature>
<name>A0AA35TJS1_GEOBA</name>
<evidence type="ECO:0000256" key="1">
    <source>
        <dbReference type="PROSITE-ProRule" id="PRU00259"/>
    </source>
</evidence>
<dbReference type="PRINTS" id="PR01869">
    <property type="entry name" value="BCATNINFAMLY"/>
</dbReference>
<comment type="caution">
    <text evidence="3">The sequence shown here is derived from an EMBL/GenBank/DDBJ whole genome shotgun (WGS) entry which is preliminary data.</text>
</comment>
<dbReference type="Gene3D" id="1.25.10.10">
    <property type="entry name" value="Leucine-rich Repeat Variant"/>
    <property type="match status" value="1"/>
</dbReference>
<reference evidence="3" key="1">
    <citation type="submission" date="2023-03" db="EMBL/GenBank/DDBJ databases">
        <authorList>
            <person name="Steffen K."/>
            <person name="Cardenas P."/>
        </authorList>
    </citation>
    <scope>NUCLEOTIDE SEQUENCE</scope>
</reference>
<dbReference type="Pfam" id="PF00514">
    <property type="entry name" value="Arm"/>
    <property type="match status" value="1"/>
</dbReference>
<feature type="non-terminal residue" evidence="3">
    <location>
        <position position="459"/>
    </location>
</feature>
<dbReference type="EMBL" id="CASHTH010003754">
    <property type="protein sequence ID" value="CAI8048858.1"/>
    <property type="molecule type" value="Genomic_DNA"/>
</dbReference>
<feature type="region of interest" description="Disordered" evidence="2">
    <location>
        <begin position="372"/>
        <end position="459"/>
    </location>
</feature>
<dbReference type="InterPro" id="IPR013284">
    <property type="entry name" value="Beta-catenin"/>
</dbReference>
<organism evidence="3 4">
    <name type="scientific">Geodia barretti</name>
    <name type="common">Barrett's horny sponge</name>
    <dbReference type="NCBI Taxonomy" id="519541"/>
    <lineage>
        <taxon>Eukaryota</taxon>
        <taxon>Metazoa</taxon>
        <taxon>Porifera</taxon>
        <taxon>Demospongiae</taxon>
        <taxon>Heteroscleromorpha</taxon>
        <taxon>Tetractinellida</taxon>
        <taxon>Astrophorina</taxon>
        <taxon>Geodiidae</taxon>
        <taxon>Geodia</taxon>
    </lineage>
</organism>
<accession>A0AA35TJS1</accession>
<dbReference type="GO" id="GO:0007155">
    <property type="term" value="P:cell adhesion"/>
    <property type="evidence" value="ECO:0007669"/>
    <property type="project" value="InterPro"/>
</dbReference>
<dbReference type="SUPFAM" id="SSF48371">
    <property type="entry name" value="ARM repeat"/>
    <property type="match status" value="1"/>
</dbReference>
<dbReference type="SMART" id="SM00185">
    <property type="entry name" value="ARM"/>
    <property type="match status" value="4"/>
</dbReference>
<dbReference type="InterPro" id="IPR000225">
    <property type="entry name" value="Armadillo"/>
</dbReference>
<evidence type="ECO:0000256" key="2">
    <source>
        <dbReference type="SAM" id="MobiDB-lite"/>
    </source>
</evidence>
<dbReference type="Proteomes" id="UP001174909">
    <property type="component" value="Unassembled WGS sequence"/>
</dbReference>